<feature type="domain" description="Cation efflux protein transmembrane" evidence="8">
    <location>
        <begin position="24"/>
        <end position="233"/>
    </location>
</feature>
<evidence type="ECO:0000259" key="8">
    <source>
        <dbReference type="Pfam" id="PF01545"/>
    </source>
</evidence>
<keyword evidence="3" id="KW-0813">Transport</keyword>
<dbReference type="EMBL" id="WJQU01002386">
    <property type="protein sequence ID" value="KAJ6632938.1"/>
    <property type="molecule type" value="Genomic_DNA"/>
</dbReference>
<keyword evidence="6 7" id="KW-0472">Membrane</keyword>
<evidence type="ECO:0000256" key="2">
    <source>
        <dbReference type="ARBA" id="ARBA00008873"/>
    </source>
</evidence>
<dbReference type="InterPro" id="IPR058533">
    <property type="entry name" value="Cation_efflux_TM"/>
</dbReference>
<evidence type="ECO:0000256" key="4">
    <source>
        <dbReference type="ARBA" id="ARBA00022692"/>
    </source>
</evidence>
<protein>
    <submittedName>
        <fullName evidence="9">Zinc transporter 9</fullName>
    </submittedName>
</protein>
<accession>A0A9Q0MK61</accession>
<feature type="transmembrane region" description="Helical" evidence="7">
    <location>
        <begin position="172"/>
        <end position="200"/>
    </location>
</feature>
<name>A0A9Q0MK61_9DIPT</name>
<evidence type="ECO:0000313" key="9">
    <source>
        <dbReference type="EMBL" id="KAJ6632938.1"/>
    </source>
</evidence>
<evidence type="ECO:0000256" key="6">
    <source>
        <dbReference type="ARBA" id="ARBA00023136"/>
    </source>
</evidence>
<dbReference type="AlphaFoldDB" id="A0A9Q0MK61"/>
<reference evidence="9" key="1">
    <citation type="submission" date="2022-07" db="EMBL/GenBank/DDBJ databases">
        <authorList>
            <person name="Trinca V."/>
            <person name="Uliana J.V.C."/>
            <person name="Torres T.T."/>
            <person name="Ward R.J."/>
            <person name="Monesi N."/>
        </authorList>
    </citation>
    <scope>NUCLEOTIDE SEQUENCE</scope>
    <source>
        <strain evidence="9">HSMRA1968</strain>
        <tissue evidence="9">Whole embryos</tissue>
    </source>
</reference>
<evidence type="ECO:0000256" key="7">
    <source>
        <dbReference type="SAM" id="Phobius"/>
    </source>
</evidence>
<feature type="transmembrane region" description="Helical" evidence="7">
    <location>
        <begin position="126"/>
        <end position="151"/>
    </location>
</feature>
<dbReference type="InterPro" id="IPR002524">
    <property type="entry name" value="Cation_efflux"/>
</dbReference>
<dbReference type="PANTHER" id="PTHR13414">
    <property type="entry name" value="HUEL-CATION TRANSPORTER"/>
    <property type="match status" value="1"/>
</dbReference>
<evidence type="ECO:0000256" key="5">
    <source>
        <dbReference type="ARBA" id="ARBA00022989"/>
    </source>
</evidence>
<dbReference type="Pfam" id="PF01545">
    <property type="entry name" value="Cation_efflux"/>
    <property type="match status" value="1"/>
</dbReference>
<dbReference type="GO" id="GO:0005783">
    <property type="term" value="C:endoplasmic reticulum"/>
    <property type="evidence" value="ECO:0007669"/>
    <property type="project" value="TreeGrafter"/>
</dbReference>
<dbReference type="NCBIfam" id="TIGR01297">
    <property type="entry name" value="CDF"/>
    <property type="match status" value="1"/>
</dbReference>
<dbReference type="OrthoDB" id="435980at2759"/>
<dbReference type="SUPFAM" id="SSF161111">
    <property type="entry name" value="Cation efflux protein transmembrane domain-like"/>
    <property type="match status" value="1"/>
</dbReference>
<evidence type="ECO:0000256" key="3">
    <source>
        <dbReference type="ARBA" id="ARBA00022448"/>
    </source>
</evidence>
<gene>
    <name evidence="9" type="primary">Slc30a9</name>
    <name evidence="9" type="ORF">Bhyg_15803</name>
</gene>
<evidence type="ECO:0000256" key="1">
    <source>
        <dbReference type="ARBA" id="ARBA00004141"/>
    </source>
</evidence>
<dbReference type="Gene3D" id="1.20.1510.10">
    <property type="entry name" value="Cation efflux protein transmembrane domain"/>
    <property type="match status" value="1"/>
</dbReference>
<dbReference type="Proteomes" id="UP001151699">
    <property type="component" value="Unassembled WGS sequence"/>
</dbReference>
<sequence length="352" mass="38760">MGKRKGKKEATMETGLKGRSGIVVVAAILLNGTIFFLKIAVWRYTGSHSMFAESIHSAADTANQIILAFGIHKSVKNPNRKHPYGYSNMQYISSLISGVAIFCVGTGFSFYHGIHGLMHQGPLEDYMWAYIVLGGSFFFESITLAMAIISIRRSAKEAGVTFIKFVKSGQDPCVNVVLFEDTAAVCGAAVAAICIALTAYFQTTTPDAIGSLLVGCMLGAVSTLIIHTSVPALVGRSIKLDQLDKINAELESDSIIKSIHDVKGIDMGSNMIRYKAEIDINGRELARLYLETKELDDMMKEVQTFNSLDQLQEFILYHGENIVDMMGDEIDRLEKKLSSKFPKVRHIDLELE</sequence>
<dbReference type="InterPro" id="IPR040177">
    <property type="entry name" value="SLC30A9"/>
</dbReference>
<comment type="subcellular location">
    <subcellularLocation>
        <location evidence="1">Membrane</location>
        <topology evidence="1">Multi-pass membrane protein</topology>
    </subcellularLocation>
</comment>
<dbReference type="GO" id="GO:0016020">
    <property type="term" value="C:membrane"/>
    <property type="evidence" value="ECO:0007669"/>
    <property type="project" value="UniProtKB-SubCell"/>
</dbReference>
<comment type="similarity">
    <text evidence="2">Belongs to the cation diffusion facilitator (CDF) transporter (TC 2.A.4) family. SLC30A subfamily.</text>
</comment>
<feature type="transmembrane region" description="Helical" evidence="7">
    <location>
        <begin position="212"/>
        <end position="235"/>
    </location>
</feature>
<keyword evidence="5 7" id="KW-1133">Transmembrane helix</keyword>
<dbReference type="PANTHER" id="PTHR13414:SF9">
    <property type="entry name" value="PROTON-COUPLED ZINC ANTIPORTER SLC30A9, MITOCHONDRIAL"/>
    <property type="match status" value="1"/>
</dbReference>
<keyword evidence="4 7" id="KW-0812">Transmembrane</keyword>
<proteinExistence type="inferred from homology"/>
<organism evidence="9 10">
    <name type="scientific">Pseudolycoriella hygida</name>
    <dbReference type="NCBI Taxonomy" id="35572"/>
    <lineage>
        <taxon>Eukaryota</taxon>
        <taxon>Metazoa</taxon>
        <taxon>Ecdysozoa</taxon>
        <taxon>Arthropoda</taxon>
        <taxon>Hexapoda</taxon>
        <taxon>Insecta</taxon>
        <taxon>Pterygota</taxon>
        <taxon>Neoptera</taxon>
        <taxon>Endopterygota</taxon>
        <taxon>Diptera</taxon>
        <taxon>Nematocera</taxon>
        <taxon>Sciaroidea</taxon>
        <taxon>Sciaridae</taxon>
        <taxon>Pseudolycoriella</taxon>
    </lineage>
</organism>
<dbReference type="InterPro" id="IPR027469">
    <property type="entry name" value="Cation_efflux_TMD_sf"/>
</dbReference>
<dbReference type="GO" id="GO:0006829">
    <property type="term" value="P:zinc ion transport"/>
    <property type="evidence" value="ECO:0007669"/>
    <property type="project" value="InterPro"/>
</dbReference>
<keyword evidence="10" id="KW-1185">Reference proteome</keyword>
<feature type="transmembrane region" description="Helical" evidence="7">
    <location>
        <begin position="21"/>
        <end position="42"/>
    </location>
</feature>
<comment type="caution">
    <text evidence="9">The sequence shown here is derived from an EMBL/GenBank/DDBJ whole genome shotgun (WGS) entry which is preliminary data.</text>
</comment>
<dbReference type="GO" id="GO:0008324">
    <property type="term" value="F:monoatomic cation transmembrane transporter activity"/>
    <property type="evidence" value="ECO:0007669"/>
    <property type="project" value="InterPro"/>
</dbReference>
<evidence type="ECO:0000313" key="10">
    <source>
        <dbReference type="Proteomes" id="UP001151699"/>
    </source>
</evidence>
<feature type="transmembrane region" description="Helical" evidence="7">
    <location>
        <begin position="91"/>
        <end position="114"/>
    </location>
</feature>
<dbReference type="GO" id="GO:0006882">
    <property type="term" value="P:intracellular zinc ion homeostasis"/>
    <property type="evidence" value="ECO:0007669"/>
    <property type="project" value="TreeGrafter"/>
</dbReference>